<dbReference type="OrthoDB" id="401378at2"/>
<feature type="transmembrane region" description="Helical" evidence="1">
    <location>
        <begin position="88"/>
        <end position="121"/>
    </location>
</feature>
<keyword evidence="1" id="KW-0472">Membrane</keyword>
<proteinExistence type="predicted"/>
<dbReference type="AlphaFoldDB" id="A0A449A2N4"/>
<dbReference type="RefSeq" id="WP_129620120.1">
    <property type="nucleotide sequence ID" value="NZ_LR214950.1"/>
</dbReference>
<keyword evidence="1" id="KW-1133">Transmembrane helix</keyword>
<gene>
    <name evidence="2" type="ORF">NCTC10183_00204</name>
</gene>
<keyword evidence="1" id="KW-0812">Transmembrane</keyword>
<reference evidence="2 3" key="1">
    <citation type="submission" date="2019-01" db="EMBL/GenBank/DDBJ databases">
        <authorList>
            <consortium name="Pathogen Informatics"/>
        </authorList>
    </citation>
    <scope>NUCLEOTIDE SEQUENCE [LARGE SCALE GENOMIC DNA]</scope>
    <source>
        <strain evidence="2 3">NCTC10183</strain>
    </source>
</reference>
<evidence type="ECO:0000313" key="3">
    <source>
        <dbReference type="Proteomes" id="UP000290568"/>
    </source>
</evidence>
<evidence type="ECO:0000313" key="2">
    <source>
        <dbReference type="EMBL" id="VEU58453.1"/>
    </source>
</evidence>
<sequence>MTPEKIKKYLNMVIFIFLSIVLIGIFFGYTGQFGDKNNDGKNIGSILDILVPDLTRSIEWLAVATLAIGWIGWEFARSKTGKRLYAYISLPLILTASVSSMTLLGFIGGGLAIVLILLYTFQFIEPSKKDTLVNTINDAAKANQKNNKKFLKIFSRGK</sequence>
<protein>
    <submittedName>
        <fullName evidence="2">Uncharacterized protein</fullName>
    </submittedName>
</protein>
<feature type="transmembrane region" description="Helical" evidence="1">
    <location>
        <begin position="9"/>
        <end position="29"/>
    </location>
</feature>
<dbReference type="EMBL" id="LR214950">
    <property type="protein sequence ID" value="VEU58453.1"/>
    <property type="molecule type" value="Genomic_DNA"/>
</dbReference>
<keyword evidence="3" id="KW-1185">Reference proteome</keyword>
<evidence type="ECO:0000256" key="1">
    <source>
        <dbReference type="SAM" id="Phobius"/>
    </source>
</evidence>
<feature type="transmembrane region" description="Helical" evidence="1">
    <location>
        <begin position="57"/>
        <end position="76"/>
    </location>
</feature>
<accession>A0A449A2N4</accession>
<dbReference type="Proteomes" id="UP000290568">
    <property type="component" value="Chromosome"/>
</dbReference>
<organism evidence="2 3">
    <name type="scientific">Mycoplasmopsis gallinacea</name>
    <dbReference type="NCBI Taxonomy" id="29556"/>
    <lineage>
        <taxon>Bacteria</taxon>
        <taxon>Bacillati</taxon>
        <taxon>Mycoplasmatota</taxon>
        <taxon>Mycoplasmoidales</taxon>
        <taxon>Metamycoplasmataceae</taxon>
        <taxon>Mycoplasmopsis</taxon>
    </lineage>
</organism>
<name>A0A449A2N4_9BACT</name>